<dbReference type="Pfam" id="PF11769">
    <property type="entry name" value="DUF3313"/>
    <property type="match status" value="1"/>
</dbReference>
<dbReference type="EMBL" id="VEWJ01000002">
    <property type="protein sequence ID" value="TPF76774.1"/>
    <property type="molecule type" value="Genomic_DNA"/>
</dbReference>
<sequence>MPLLAACTSVPLKEGGTLSSYSRLSPEKGTLSKRRTYVDSVALSRLRTATIIPASFTHDAASQVGSLDDRRMVANILDRALCISLSDRFEMVPYGQVADMTVRAVVTGLVPTDKVAAGASAALTLGTGFALPIAAPRLPIGLGGIAVEAEAIDHSGNQLAATVWARGANSISNTPRVSQVGDAYTLAATFGNEFSKLIVDGQDRNGSGLSLPSAHRVQSWFGGTPKHAACETFGRSPGLVGLIASRFGAPPKWTDNQAQLSASK</sequence>
<dbReference type="InterPro" id="IPR021747">
    <property type="entry name" value="DUF3313"/>
</dbReference>
<accession>A0A502BRD1</accession>
<keyword evidence="2" id="KW-1185">Reference proteome</keyword>
<dbReference type="RefSeq" id="WP_112524478.1">
    <property type="nucleotide sequence ID" value="NZ_ML636801.1"/>
</dbReference>
<evidence type="ECO:0000313" key="2">
    <source>
        <dbReference type="Proteomes" id="UP000315388"/>
    </source>
</evidence>
<gene>
    <name evidence="1" type="ORF">FHY56_02390</name>
</gene>
<proteinExistence type="predicted"/>
<name>A0A502BRD1_9HYPH</name>
<protein>
    <submittedName>
        <fullName evidence="1">DUF3313 domain-containing protein</fullName>
    </submittedName>
</protein>
<dbReference type="AlphaFoldDB" id="A0A502BRD1"/>
<reference evidence="1 2" key="1">
    <citation type="journal article" date="2003" name="Int. J. Syst. Evol. Microbiol.">
        <title>Towards a standardized format for the description of a novel species (of an established genus): Ochrobactrum gallinifaecis sp. nov.</title>
        <authorList>
            <person name="Kampfer P."/>
            <person name="Buczolits S."/>
            <person name="Albrecht A."/>
            <person name="Busse H.J."/>
            <person name="Stackebrandt E."/>
        </authorList>
    </citation>
    <scope>NUCLEOTIDE SEQUENCE [LARGE SCALE GENOMIC DNA]</scope>
    <source>
        <strain evidence="1 2">ISO 196</strain>
    </source>
</reference>
<dbReference type="Proteomes" id="UP000315388">
    <property type="component" value="Unassembled WGS sequence"/>
</dbReference>
<evidence type="ECO:0000313" key="1">
    <source>
        <dbReference type="EMBL" id="TPF76774.1"/>
    </source>
</evidence>
<dbReference type="OrthoDB" id="7629881at2"/>
<organism evidence="1 2">
    <name type="scientific">Brucella gallinifaecis</name>
    <dbReference type="NCBI Taxonomy" id="215590"/>
    <lineage>
        <taxon>Bacteria</taxon>
        <taxon>Pseudomonadati</taxon>
        <taxon>Pseudomonadota</taxon>
        <taxon>Alphaproteobacteria</taxon>
        <taxon>Hyphomicrobiales</taxon>
        <taxon>Brucellaceae</taxon>
        <taxon>Brucella/Ochrobactrum group</taxon>
        <taxon>Brucella</taxon>
    </lineage>
</organism>
<comment type="caution">
    <text evidence="1">The sequence shown here is derived from an EMBL/GenBank/DDBJ whole genome shotgun (WGS) entry which is preliminary data.</text>
</comment>